<evidence type="ECO:0000313" key="4">
    <source>
        <dbReference type="EMBL" id="KAG2630148.1"/>
    </source>
</evidence>
<dbReference type="Pfam" id="PF05970">
    <property type="entry name" value="PIF1"/>
    <property type="match status" value="1"/>
</dbReference>
<dbReference type="Pfam" id="PF14214">
    <property type="entry name" value="Helitron_like_N"/>
    <property type="match status" value="1"/>
</dbReference>
<keyword evidence="1" id="KW-0227">DNA damage</keyword>
<gene>
    <name evidence="4" type="ORF">PVAP13_3KG495102</name>
</gene>
<dbReference type="SUPFAM" id="SSF52540">
    <property type="entry name" value="P-loop containing nucleoside triphosphate hydrolases"/>
    <property type="match status" value="1"/>
</dbReference>
<reference evidence="4" key="1">
    <citation type="submission" date="2020-05" db="EMBL/GenBank/DDBJ databases">
        <title>WGS assembly of Panicum virgatum.</title>
        <authorList>
            <person name="Lovell J.T."/>
            <person name="Jenkins J."/>
            <person name="Shu S."/>
            <person name="Juenger T.E."/>
            <person name="Schmutz J."/>
        </authorList>
    </citation>
    <scope>NUCLEOTIDE SEQUENCE</scope>
    <source>
        <strain evidence="4">AP13</strain>
    </source>
</reference>
<sequence length="823" mass="95437">MQLYFYDTDETLVILQILENNSYVRVFRSVGQMQNLDELKIELNTSIIVDQRRYNALAMDQSIMIFPNSGRPQFIRAYHGCYDSLAYPILYPGGETGWEDMSILLKETPTIQSIKNIQSVNLRAFLVVYIYVKIETMQLDWYSNAEHQKIIRTDLYQGIMDTLAAGEHRGLKAGKLVVLSKNFSGSDRDVQCRFIDAMPLVAKYGKPYYFLTMTCNPYWPEITELLLPGQTPQDRPDIVARVYHAKLIDFHDFDGACRFRYPKQFSETTEQGKDAYPIYRRRNDGHKVFVRKKWLDNRCVVSYNPTLLMRYNCHINVEVSSSIKGCKYLYKYVYKGTDCASFAVANQGRNGEIEVNEIKQYRNAQYITSIEAVHWLYRFPMFSMYPHVLQMNQRSMLTEFFRINSEDPNARRYLYREFPEHYTWNKSKKIWSTRKRSYQIGRLVYAYPSEGERFYLRVLLNYVRGPTSFISIRIVRGVVSPIFRECCEKLGLVETYRSLDNALSEAVAFQMPCALRRIFATIMVFCEYTNIRALWDKHFESMAEDYVHIRNYGLPHMHQSGETNRDYYRELTEERKIVVSDEDIKLAKSLNTEQIEGFKEIFDHVIRNKGKVFFVDGPGGTGKTYLYMALLARVRSTDRIVVATATSRIAASIIPGGHNSVCNFTKQSGTAALLREASLIIWDEVAMTRRQAVETLDRSLRDITGTDLPFGGKVIVFGGDFKQVLPVVPRRTGAQICDATLLRSYIWDDIKIIRIGDGTEKTFPNDYVDLPDDIMLEYNDDQSIGTLIDHVFPDLAMKCTSVSYMRERAILSTRNEYVDSSTR</sequence>
<evidence type="ECO:0000259" key="2">
    <source>
        <dbReference type="Pfam" id="PF05970"/>
    </source>
</evidence>
<dbReference type="EMBL" id="CM029041">
    <property type="protein sequence ID" value="KAG2630148.1"/>
    <property type="molecule type" value="Genomic_DNA"/>
</dbReference>
<evidence type="ECO:0000256" key="1">
    <source>
        <dbReference type="RuleBase" id="RU363044"/>
    </source>
</evidence>
<dbReference type="AlphaFoldDB" id="A0A8T0V6I9"/>
<proteinExistence type="inferred from homology"/>
<feature type="domain" description="DNA helicase Pif1-like DEAD-box helicase" evidence="2">
    <location>
        <begin position="590"/>
        <end position="755"/>
    </location>
</feature>
<dbReference type="EC" id="5.6.2.3" evidence="1"/>
<feature type="domain" description="Helitron helicase-like" evidence="3">
    <location>
        <begin position="120"/>
        <end position="250"/>
    </location>
</feature>
<dbReference type="PANTHER" id="PTHR10492">
    <property type="match status" value="1"/>
</dbReference>
<evidence type="ECO:0000313" key="5">
    <source>
        <dbReference type="Proteomes" id="UP000823388"/>
    </source>
</evidence>
<dbReference type="PANTHER" id="PTHR10492:SF72">
    <property type="entry name" value="ATP-DEPENDENT DNA HELICASE"/>
    <property type="match status" value="1"/>
</dbReference>
<dbReference type="GO" id="GO:0000723">
    <property type="term" value="P:telomere maintenance"/>
    <property type="evidence" value="ECO:0007669"/>
    <property type="project" value="InterPro"/>
</dbReference>
<evidence type="ECO:0000259" key="3">
    <source>
        <dbReference type="Pfam" id="PF14214"/>
    </source>
</evidence>
<dbReference type="InterPro" id="IPR025476">
    <property type="entry name" value="Helitron_helicase-like"/>
</dbReference>
<name>A0A8T0V6I9_PANVG</name>
<keyword evidence="1" id="KW-0547">Nucleotide-binding</keyword>
<dbReference type="InterPro" id="IPR027417">
    <property type="entry name" value="P-loop_NTPase"/>
</dbReference>
<keyword evidence="1" id="KW-0234">DNA repair</keyword>
<keyword evidence="1" id="KW-0378">Hydrolase</keyword>
<dbReference type="GO" id="GO:0043139">
    <property type="term" value="F:5'-3' DNA helicase activity"/>
    <property type="evidence" value="ECO:0007669"/>
    <property type="project" value="UniProtKB-EC"/>
</dbReference>
<comment type="catalytic activity">
    <reaction evidence="1">
        <text>ATP + H2O = ADP + phosphate + H(+)</text>
        <dbReference type="Rhea" id="RHEA:13065"/>
        <dbReference type="ChEBI" id="CHEBI:15377"/>
        <dbReference type="ChEBI" id="CHEBI:15378"/>
        <dbReference type="ChEBI" id="CHEBI:30616"/>
        <dbReference type="ChEBI" id="CHEBI:43474"/>
        <dbReference type="ChEBI" id="CHEBI:456216"/>
        <dbReference type="EC" id="5.6.2.3"/>
    </reaction>
</comment>
<dbReference type="Gene3D" id="3.40.50.300">
    <property type="entry name" value="P-loop containing nucleotide triphosphate hydrolases"/>
    <property type="match status" value="1"/>
</dbReference>
<dbReference type="Proteomes" id="UP000823388">
    <property type="component" value="Chromosome 3K"/>
</dbReference>
<dbReference type="GO" id="GO:0006310">
    <property type="term" value="P:DNA recombination"/>
    <property type="evidence" value="ECO:0007669"/>
    <property type="project" value="UniProtKB-KW"/>
</dbReference>
<keyword evidence="1" id="KW-0347">Helicase</keyword>
<keyword evidence="5" id="KW-1185">Reference proteome</keyword>
<dbReference type="InterPro" id="IPR010285">
    <property type="entry name" value="DNA_helicase_pif1-like_DEAD"/>
</dbReference>
<dbReference type="GO" id="GO:0016787">
    <property type="term" value="F:hydrolase activity"/>
    <property type="evidence" value="ECO:0007669"/>
    <property type="project" value="UniProtKB-KW"/>
</dbReference>
<keyword evidence="1" id="KW-0233">DNA recombination</keyword>
<dbReference type="GO" id="GO:0005524">
    <property type="term" value="F:ATP binding"/>
    <property type="evidence" value="ECO:0007669"/>
    <property type="project" value="UniProtKB-KW"/>
</dbReference>
<keyword evidence="1" id="KW-0067">ATP-binding</keyword>
<comment type="cofactor">
    <cofactor evidence="1">
        <name>Mg(2+)</name>
        <dbReference type="ChEBI" id="CHEBI:18420"/>
    </cofactor>
</comment>
<comment type="caution">
    <text evidence="4">The sequence shown here is derived from an EMBL/GenBank/DDBJ whole genome shotgun (WGS) entry which is preliminary data.</text>
</comment>
<comment type="similarity">
    <text evidence="1">Belongs to the helicase family.</text>
</comment>
<protein>
    <recommendedName>
        <fullName evidence="1">ATP-dependent DNA helicase</fullName>
        <ecNumber evidence="1">5.6.2.3</ecNumber>
    </recommendedName>
</protein>
<dbReference type="GO" id="GO:0006281">
    <property type="term" value="P:DNA repair"/>
    <property type="evidence" value="ECO:0007669"/>
    <property type="project" value="UniProtKB-KW"/>
</dbReference>
<accession>A0A8T0V6I9</accession>
<organism evidence="4 5">
    <name type="scientific">Panicum virgatum</name>
    <name type="common">Blackwell switchgrass</name>
    <dbReference type="NCBI Taxonomy" id="38727"/>
    <lineage>
        <taxon>Eukaryota</taxon>
        <taxon>Viridiplantae</taxon>
        <taxon>Streptophyta</taxon>
        <taxon>Embryophyta</taxon>
        <taxon>Tracheophyta</taxon>
        <taxon>Spermatophyta</taxon>
        <taxon>Magnoliopsida</taxon>
        <taxon>Liliopsida</taxon>
        <taxon>Poales</taxon>
        <taxon>Poaceae</taxon>
        <taxon>PACMAD clade</taxon>
        <taxon>Panicoideae</taxon>
        <taxon>Panicodae</taxon>
        <taxon>Paniceae</taxon>
        <taxon>Panicinae</taxon>
        <taxon>Panicum</taxon>
        <taxon>Panicum sect. Hiantes</taxon>
    </lineage>
</organism>